<dbReference type="CDD" id="cd13889">
    <property type="entry name" value="CuRO_3_BOD"/>
    <property type="match status" value="1"/>
</dbReference>
<name>A0A0G2H325_9PEZI</name>
<proteinExistence type="predicted"/>
<organism evidence="3 4">
    <name type="scientific">Diaporthe ampelina</name>
    <dbReference type="NCBI Taxonomy" id="1214573"/>
    <lineage>
        <taxon>Eukaryota</taxon>
        <taxon>Fungi</taxon>
        <taxon>Dikarya</taxon>
        <taxon>Ascomycota</taxon>
        <taxon>Pezizomycotina</taxon>
        <taxon>Sordariomycetes</taxon>
        <taxon>Sordariomycetidae</taxon>
        <taxon>Diaporthales</taxon>
        <taxon>Diaporthaceae</taxon>
        <taxon>Diaporthe</taxon>
    </lineage>
</organism>
<sequence length="262" mass="29312">MRFVVSSTPVEDTSTVPDLLRSSIPFPVSDTPNTINHHFRFHRSNGEWQINNVVFADVENRVLAKVPRGTTEIWELENSSDGWSHPIHVHLVDFRVLARTDGNRAVMPYEAAGLKDVVWLGRGETAIVEAHYAPWDGVYMFHCHNLIHEDNDMMAAFNVTALTNWGYNETTTYLDPMEPRWRAKPFGAGDFQARTGQFSDEAIAAAVLELAEEDPYSHVADVNEALDNYWKGQAAGAAGGASVRSDGGENARPITHYRRFQA</sequence>
<evidence type="ECO:0000313" key="4">
    <source>
        <dbReference type="Proteomes" id="UP000034680"/>
    </source>
</evidence>
<reference evidence="3 4" key="1">
    <citation type="submission" date="2015-05" db="EMBL/GenBank/DDBJ databases">
        <title>Distinctive expansion of gene families associated with plant cell wall degradation and secondary metabolism in the genomes of grapevine trunk pathogens.</title>
        <authorList>
            <person name="Lawrence D.P."/>
            <person name="Travadon R."/>
            <person name="Rolshausen P.E."/>
            <person name="Baumgartner K."/>
        </authorList>
    </citation>
    <scope>NUCLEOTIDE SEQUENCE [LARGE SCALE GENOMIC DNA]</scope>
    <source>
        <strain evidence="3">DA912</strain>
    </source>
</reference>
<dbReference type="OrthoDB" id="262547at2759"/>
<dbReference type="EMBL" id="LCUC01000651">
    <property type="protein sequence ID" value="KKY29688.1"/>
    <property type="molecule type" value="Genomic_DNA"/>
</dbReference>
<evidence type="ECO:0000313" key="3">
    <source>
        <dbReference type="EMBL" id="KKY29688.1"/>
    </source>
</evidence>
<reference evidence="3 4" key="2">
    <citation type="submission" date="2015-05" db="EMBL/GenBank/DDBJ databases">
        <authorList>
            <person name="Morales-Cruz A."/>
            <person name="Amrine K.C."/>
            <person name="Cantu D."/>
        </authorList>
    </citation>
    <scope>NUCLEOTIDE SEQUENCE [LARGE SCALE GENOMIC DNA]</scope>
    <source>
        <strain evidence="3">DA912</strain>
    </source>
</reference>
<accession>A0A0G2H325</accession>
<keyword evidence="4" id="KW-1185">Reference proteome</keyword>
<feature type="region of interest" description="Disordered" evidence="1">
    <location>
        <begin position="238"/>
        <end position="262"/>
    </location>
</feature>
<evidence type="ECO:0000259" key="2">
    <source>
        <dbReference type="Pfam" id="PF07731"/>
    </source>
</evidence>
<feature type="domain" description="Plastocyanin-like" evidence="2">
    <location>
        <begin position="31"/>
        <end position="160"/>
    </location>
</feature>
<dbReference type="SUPFAM" id="SSF49503">
    <property type="entry name" value="Cupredoxins"/>
    <property type="match status" value="1"/>
</dbReference>
<dbReference type="InterPro" id="IPR011706">
    <property type="entry name" value="Cu-oxidase_C"/>
</dbReference>
<dbReference type="Pfam" id="PF07731">
    <property type="entry name" value="Cu-oxidase_2"/>
    <property type="match status" value="1"/>
</dbReference>
<dbReference type="GO" id="GO:0016491">
    <property type="term" value="F:oxidoreductase activity"/>
    <property type="evidence" value="ECO:0007669"/>
    <property type="project" value="InterPro"/>
</dbReference>
<gene>
    <name evidence="3" type="ORF">UCDDA912_g10383</name>
</gene>
<dbReference type="InterPro" id="IPR008972">
    <property type="entry name" value="Cupredoxin"/>
</dbReference>
<evidence type="ECO:0000256" key="1">
    <source>
        <dbReference type="SAM" id="MobiDB-lite"/>
    </source>
</evidence>
<dbReference type="STRING" id="1214573.A0A0G2H325"/>
<comment type="caution">
    <text evidence="3">The sequence shown here is derived from an EMBL/GenBank/DDBJ whole genome shotgun (WGS) entry which is preliminary data.</text>
</comment>
<dbReference type="AlphaFoldDB" id="A0A0G2H325"/>
<dbReference type="GO" id="GO:0005507">
    <property type="term" value="F:copper ion binding"/>
    <property type="evidence" value="ECO:0007669"/>
    <property type="project" value="InterPro"/>
</dbReference>
<protein>
    <submittedName>
        <fullName evidence="3">Putative bilirubin oxidase</fullName>
    </submittedName>
</protein>
<dbReference type="Gene3D" id="2.60.40.420">
    <property type="entry name" value="Cupredoxins - blue copper proteins"/>
    <property type="match status" value="1"/>
</dbReference>
<dbReference type="Proteomes" id="UP000034680">
    <property type="component" value="Unassembled WGS sequence"/>
</dbReference>